<evidence type="ECO:0000313" key="2">
    <source>
        <dbReference type="Proteomes" id="UP000593567"/>
    </source>
</evidence>
<accession>A0A7J7JKK4</accession>
<dbReference type="GO" id="GO:0001522">
    <property type="term" value="P:pseudouridine synthesis"/>
    <property type="evidence" value="ECO:0007669"/>
    <property type="project" value="InterPro"/>
</dbReference>
<dbReference type="AlphaFoldDB" id="A0A7J7JKK4"/>
<keyword evidence="2" id="KW-1185">Reference proteome</keyword>
<reference evidence="1" key="1">
    <citation type="submission" date="2020-06" db="EMBL/GenBank/DDBJ databases">
        <title>Draft genome of Bugula neritina, a colonial animal packing powerful symbionts and potential medicines.</title>
        <authorList>
            <person name="Rayko M."/>
        </authorList>
    </citation>
    <scope>NUCLEOTIDE SEQUENCE [LARGE SCALE GENOMIC DNA]</scope>
    <source>
        <strain evidence="1">Kwan_BN1</strain>
    </source>
</reference>
<organism evidence="1 2">
    <name type="scientific">Bugula neritina</name>
    <name type="common">Brown bryozoan</name>
    <name type="synonym">Sertularia neritina</name>
    <dbReference type="NCBI Taxonomy" id="10212"/>
    <lineage>
        <taxon>Eukaryota</taxon>
        <taxon>Metazoa</taxon>
        <taxon>Spiralia</taxon>
        <taxon>Lophotrochozoa</taxon>
        <taxon>Bryozoa</taxon>
        <taxon>Gymnolaemata</taxon>
        <taxon>Cheilostomatida</taxon>
        <taxon>Flustrina</taxon>
        <taxon>Buguloidea</taxon>
        <taxon>Bugulidae</taxon>
        <taxon>Bugula</taxon>
    </lineage>
</organism>
<dbReference type="OrthoDB" id="9995526at2759"/>
<dbReference type="GO" id="GO:0009982">
    <property type="term" value="F:pseudouridine synthase activity"/>
    <property type="evidence" value="ECO:0007669"/>
    <property type="project" value="InterPro"/>
</dbReference>
<dbReference type="Gene3D" id="3.30.2350.10">
    <property type="entry name" value="Pseudouridine synthase"/>
    <property type="match status" value="1"/>
</dbReference>
<dbReference type="EMBL" id="VXIV02002241">
    <property type="protein sequence ID" value="KAF6026607.1"/>
    <property type="molecule type" value="Genomic_DNA"/>
</dbReference>
<sequence>MLRPEYSNTGTQTIIYSVKPVEFSPPELQIEITCVNETGLSLARFIHDLGIDLRCGAVCNKLRRLRFGYFDVSHALTHLQWDSSSIIVYHKTTTTVGVHRSTCKSRHIIKIDEHRYENTISKEWTVLNHIEQQVSLVKGNLQDEFSSILHTYTG</sequence>
<dbReference type="PANTHER" id="PTHR13195:SF0">
    <property type="entry name" value="PSEUDOURIDYLATE SYNTHASE TRUB2, MITOCHONDRIAL"/>
    <property type="match status" value="1"/>
</dbReference>
<dbReference type="InterPro" id="IPR039048">
    <property type="entry name" value="Trub2"/>
</dbReference>
<protein>
    <submittedName>
        <fullName evidence="1">TRUB2</fullName>
    </submittedName>
</protein>
<dbReference type="GO" id="GO:0003723">
    <property type="term" value="F:RNA binding"/>
    <property type="evidence" value="ECO:0007669"/>
    <property type="project" value="InterPro"/>
</dbReference>
<gene>
    <name evidence="1" type="ORF">EB796_015083</name>
</gene>
<evidence type="ECO:0000313" key="1">
    <source>
        <dbReference type="EMBL" id="KAF6026607.1"/>
    </source>
</evidence>
<proteinExistence type="predicted"/>
<name>A0A7J7JKK4_BUGNE</name>
<dbReference type="Proteomes" id="UP000593567">
    <property type="component" value="Unassembled WGS sequence"/>
</dbReference>
<comment type="caution">
    <text evidence="1">The sequence shown here is derived from an EMBL/GenBank/DDBJ whole genome shotgun (WGS) entry which is preliminary data.</text>
</comment>
<dbReference type="PANTHER" id="PTHR13195">
    <property type="entry name" value="PSEUDOURIDINE SYNTHASE-RELATED"/>
    <property type="match status" value="1"/>
</dbReference>
<dbReference type="SUPFAM" id="SSF55120">
    <property type="entry name" value="Pseudouridine synthase"/>
    <property type="match status" value="1"/>
</dbReference>
<dbReference type="InterPro" id="IPR020103">
    <property type="entry name" value="PsdUridine_synth_cat_dom_sf"/>
</dbReference>